<gene>
    <name evidence="1" type="ORF">O4328_20505</name>
</gene>
<name>A0ABT4NFY9_RHOOP</name>
<keyword evidence="2" id="KW-1185">Reference proteome</keyword>
<reference evidence="1" key="1">
    <citation type="submission" date="2022-12" db="EMBL/GenBank/DDBJ databases">
        <authorList>
            <person name="Krivoruchko A.V."/>
            <person name="Elkin A."/>
        </authorList>
    </citation>
    <scope>NUCLEOTIDE SEQUENCE</scope>
    <source>
        <strain evidence="1">IEGM 249</strain>
    </source>
</reference>
<dbReference type="Proteomes" id="UP001066327">
    <property type="component" value="Unassembled WGS sequence"/>
</dbReference>
<comment type="caution">
    <text evidence="1">The sequence shown here is derived from an EMBL/GenBank/DDBJ whole genome shotgun (WGS) entry which is preliminary data.</text>
</comment>
<evidence type="ECO:0000313" key="2">
    <source>
        <dbReference type="Proteomes" id="UP001066327"/>
    </source>
</evidence>
<proteinExistence type="predicted"/>
<evidence type="ECO:0000313" key="1">
    <source>
        <dbReference type="EMBL" id="MCZ4586046.1"/>
    </source>
</evidence>
<dbReference type="EMBL" id="JAPWIS010000010">
    <property type="protein sequence ID" value="MCZ4586046.1"/>
    <property type="molecule type" value="Genomic_DNA"/>
</dbReference>
<protein>
    <submittedName>
        <fullName evidence="1">Uncharacterized protein</fullName>
    </submittedName>
</protein>
<sequence length="43" mass="4324">MGVLEFGVDASGLGELVFEDDDAARGFECGALVDQFAGAGGET</sequence>
<organism evidence="1 2">
    <name type="scientific">Rhodococcus opacus</name>
    <name type="common">Nocardia opaca</name>
    <dbReference type="NCBI Taxonomy" id="37919"/>
    <lineage>
        <taxon>Bacteria</taxon>
        <taxon>Bacillati</taxon>
        <taxon>Actinomycetota</taxon>
        <taxon>Actinomycetes</taxon>
        <taxon>Mycobacteriales</taxon>
        <taxon>Nocardiaceae</taxon>
        <taxon>Rhodococcus</taxon>
    </lineage>
</organism>
<accession>A0ABT4NFY9</accession>